<accession>A0ABR1R5B1</accession>
<sequence>MVRFDIVTAAVVAALCGSVVADNCKNGIDYCGRGLLRKGNYYDDIIRSLNRAGQKSDQEHVNDSVFHCGGPDDIPFQKFCGKGRCKDGGTNHNDYCD</sequence>
<protein>
    <submittedName>
        <fullName evidence="2">Uncharacterized protein</fullName>
    </submittedName>
</protein>
<feature type="chain" id="PRO_5045634222" evidence="1">
    <location>
        <begin position="22"/>
        <end position="97"/>
    </location>
</feature>
<gene>
    <name evidence="2" type="ORF">PG991_013207</name>
</gene>
<evidence type="ECO:0000313" key="3">
    <source>
        <dbReference type="Proteomes" id="UP001396898"/>
    </source>
</evidence>
<keyword evidence="1" id="KW-0732">Signal</keyword>
<organism evidence="2 3">
    <name type="scientific">Apiospora marii</name>
    <dbReference type="NCBI Taxonomy" id="335849"/>
    <lineage>
        <taxon>Eukaryota</taxon>
        <taxon>Fungi</taxon>
        <taxon>Dikarya</taxon>
        <taxon>Ascomycota</taxon>
        <taxon>Pezizomycotina</taxon>
        <taxon>Sordariomycetes</taxon>
        <taxon>Xylariomycetidae</taxon>
        <taxon>Amphisphaeriales</taxon>
        <taxon>Apiosporaceae</taxon>
        <taxon>Apiospora</taxon>
    </lineage>
</organism>
<evidence type="ECO:0000313" key="2">
    <source>
        <dbReference type="EMBL" id="KAK8000985.1"/>
    </source>
</evidence>
<feature type="signal peptide" evidence="1">
    <location>
        <begin position="1"/>
        <end position="21"/>
    </location>
</feature>
<evidence type="ECO:0000256" key="1">
    <source>
        <dbReference type="SAM" id="SignalP"/>
    </source>
</evidence>
<dbReference type="Proteomes" id="UP001396898">
    <property type="component" value="Unassembled WGS sequence"/>
</dbReference>
<dbReference type="EMBL" id="JAQQWI010000018">
    <property type="protein sequence ID" value="KAK8000985.1"/>
    <property type="molecule type" value="Genomic_DNA"/>
</dbReference>
<reference evidence="2 3" key="1">
    <citation type="submission" date="2023-01" db="EMBL/GenBank/DDBJ databases">
        <title>Analysis of 21 Apiospora genomes using comparative genomics revels a genus with tremendous synthesis potential of carbohydrate active enzymes and secondary metabolites.</title>
        <authorList>
            <person name="Sorensen T."/>
        </authorList>
    </citation>
    <scope>NUCLEOTIDE SEQUENCE [LARGE SCALE GENOMIC DNA]</scope>
    <source>
        <strain evidence="2 3">CBS 20057</strain>
    </source>
</reference>
<keyword evidence="3" id="KW-1185">Reference proteome</keyword>
<name>A0ABR1R5B1_9PEZI</name>
<comment type="caution">
    <text evidence="2">The sequence shown here is derived from an EMBL/GenBank/DDBJ whole genome shotgun (WGS) entry which is preliminary data.</text>
</comment>
<proteinExistence type="predicted"/>